<dbReference type="InterPro" id="IPR052016">
    <property type="entry name" value="Bact_Sigma-Reg"/>
</dbReference>
<feature type="transmembrane region" description="Helical" evidence="3">
    <location>
        <begin position="20"/>
        <end position="38"/>
    </location>
</feature>
<dbReference type="KEGG" id="rru:Rru_A0099"/>
<dbReference type="InterPro" id="IPR001932">
    <property type="entry name" value="PPM-type_phosphatase-like_dom"/>
</dbReference>
<dbReference type="GO" id="GO:0016020">
    <property type="term" value="C:membrane"/>
    <property type="evidence" value="ECO:0007669"/>
    <property type="project" value="InterPro"/>
</dbReference>
<dbReference type="STRING" id="269796.Rru_A0099"/>
<dbReference type="Pfam" id="PF07228">
    <property type="entry name" value="SpoIIE"/>
    <property type="match status" value="1"/>
</dbReference>
<feature type="transmembrane region" description="Helical" evidence="3">
    <location>
        <begin position="293"/>
        <end position="315"/>
    </location>
</feature>
<dbReference type="EMBL" id="CP000230">
    <property type="protein sequence ID" value="ABC20904.1"/>
    <property type="molecule type" value="Genomic_DNA"/>
</dbReference>
<dbReference type="SMART" id="SM00304">
    <property type="entry name" value="HAMP"/>
    <property type="match status" value="1"/>
</dbReference>
<keyword evidence="3" id="KW-0812">Transmembrane</keyword>
<dbReference type="Gene3D" id="3.60.40.10">
    <property type="entry name" value="PPM-type phosphatase domain"/>
    <property type="match status" value="1"/>
</dbReference>
<evidence type="ECO:0000256" key="1">
    <source>
        <dbReference type="ARBA" id="ARBA00022801"/>
    </source>
</evidence>
<organism evidence="5 6">
    <name type="scientific">Rhodospirillum rubrum (strain ATCC 11170 / ATH 1.1.1 / DSM 467 / LMG 4362 / NCIMB 8255 / S1)</name>
    <dbReference type="NCBI Taxonomy" id="269796"/>
    <lineage>
        <taxon>Bacteria</taxon>
        <taxon>Pseudomonadati</taxon>
        <taxon>Pseudomonadota</taxon>
        <taxon>Alphaproteobacteria</taxon>
        <taxon>Rhodospirillales</taxon>
        <taxon>Rhodospirillaceae</taxon>
        <taxon>Rhodospirillum</taxon>
    </lineage>
</organism>
<dbReference type="InterPro" id="IPR036457">
    <property type="entry name" value="PPM-type-like_dom_sf"/>
</dbReference>
<proteinExistence type="predicted"/>
<dbReference type="GO" id="GO:0007165">
    <property type="term" value="P:signal transduction"/>
    <property type="evidence" value="ECO:0007669"/>
    <property type="project" value="InterPro"/>
</dbReference>
<dbReference type="HOGENOM" id="CLU_386292_0_0_5"/>
<dbReference type="PATRIC" id="fig|269796.9.peg.152"/>
<dbReference type="Proteomes" id="UP000001929">
    <property type="component" value="Chromosome"/>
</dbReference>
<evidence type="ECO:0000256" key="3">
    <source>
        <dbReference type="SAM" id="Phobius"/>
    </source>
</evidence>
<keyword evidence="6" id="KW-1185">Reference proteome</keyword>
<dbReference type="GO" id="GO:0016791">
    <property type="term" value="F:phosphatase activity"/>
    <property type="evidence" value="ECO:0007669"/>
    <property type="project" value="TreeGrafter"/>
</dbReference>
<dbReference type="AlphaFoldDB" id="Q2RY91"/>
<sequence length="663" mass="72846">MILTRALRKMPLGRRLMLTMAIYALAVLVIVVSGWRLVTLVEDYRSTTEVLDLRMREITAVRDTSSRFLTVITAYADTRDPAIGDDVAFKYGQIGRAAEAVSLKEDDIEAVLGGLETVLKDSMGNFEDLRALNQRAGQTYHHLGRLAGEVSGLMAFAQSRMAQAGGSPDPLIARFDQVTALIDEFHIFQRRATGKEAESTLAAFRDALESASRSRPTEAERLALSLADDRLGQISHELTTLLRLSDSWVGQSRFLVFVNLEKVTAAIDALDTLGKVREHQLRADLQDKTRATLIFVGSLAGVVLVLGFLANALVIQSIRRPILALNEVMQNLAGGTLDRAVEGQEAADEIGAMARTLEIFKLNTRRMNELEVEKREILRRENEEIAQSLAQLDEAHREISALNTRLNSENLRLGAELDVSRRIQQMLLPRDEELSEITALDIAAFMESADEVGGDYYDIMKHEGGVRIGIGDVTGHGLESGVVMLLTQSAVRTLTTDGRGDRASLVDVLNRSLAGNMRRMGSGKNLTFALIDYQPRPEGGGAMRVIGQHESLIVIRTDGRVEELDTLMLGMPLGLVDDMRTYLDEAALSLEPGDMVVLYTDGITEAADTGDRLYGMDRLKATCLAHRTETSGAIKDAVIADVRAHIGERAVLDDLTLIVIKQR</sequence>
<dbReference type="eggNOG" id="COG2208">
    <property type="taxonomic scope" value="Bacteria"/>
</dbReference>
<feature type="domain" description="HAMP" evidence="4">
    <location>
        <begin position="316"/>
        <end position="369"/>
    </location>
</feature>
<dbReference type="PANTHER" id="PTHR43156">
    <property type="entry name" value="STAGE II SPORULATION PROTEIN E-RELATED"/>
    <property type="match status" value="1"/>
</dbReference>
<dbReference type="SMART" id="SM00331">
    <property type="entry name" value="PP2C_SIG"/>
    <property type="match status" value="1"/>
</dbReference>
<keyword evidence="3" id="KW-0472">Membrane</keyword>
<dbReference type="Gene3D" id="1.10.8.500">
    <property type="entry name" value="HAMP domain in histidine kinase"/>
    <property type="match status" value="1"/>
</dbReference>
<keyword evidence="2" id="KW-0175">Coiled coil</keyword>
<accession>Q2RY91</accession>
<dbReference type="PhylomeDB" id="Q2RY91"/>
<dbReference type="Pfam" id="PF00672">
    <property type="entry name" value="HAMP"/>
    <property type="match status" value="1"/>
</dbReference>
<reference evidence="5 6" key="1">
    <citation type="journal article" date="2011" name="Stand. Genomic Sci.">
        <title>Complete genome sequence of Rhodospirillum rubrum type strain (S1).</title>
        <authorList>
            <person name="Munk A.C."/>
            <person name="Copeland A."/>
            <person name="Lucas S."/>
            <person name="Lapidus A."/>
            <person name="Del Rio T.G."/>
            <person name="Barry K."/>
            <person name="Detter J.C."/>
            <person name="Hammon N."/>
            <person name="Israni S."/>
            <person name="Pitluck S."/>
            <person name="Brettin T."/>
            <person name="Bruce D."/>
            <person name="Han C."/>
            <person name="Tapia R."/>
            <person name="Gilna P."/>
            <person name="Schmutz J."/>
            <person name="Larimer F."/>
            <person name="Land M."/>
            <person name="Kyrpides N.C."/>
            <person name="Mavromatis K."/>
            <person name="Richardson P."/>
            <person name="Rohde M."/>
            <person name="Goker M."/>
            <person name="Klenk H.P."/>
            <person name="Zhang Y."/>
            <person name="Roberts G.P."/>
            <person name="Reslewic S."/>
            <person name="Schwartz D.C."/>
        </authorList>
    </citation>
    <scope>NUCLEOTIDE SEQUENCE [LARGE SCALE GENOMIC DNA]</scope>
    <source>
        <strain evidence="6">ATCC 11170 / ATH 1.1.1 / DSM 467 / LMG 4362 / NCIMB 8255 / S1</strain>
    </source>
</reference>
<keyword evidence="1" id="KW-0378">Hydrolase</keyword>
<gene>
    <name evidence="5" type="ordered locus">Rru_A0099</name>
</gene>
<protein>
    <submittedName>
        <fullName evidence="5">Serine phosphatase</fullName>
    </submittedName>
</protein>
<dbReference type="SUPFAM" id="SSF158472">
    <property type="entry name" value="HAMP domain-like"/>
    <property type="match status" value="1"/>
</dbReference>
<evidence type="ECO:0000256" key="2">
    <source>
        <dbReference type="SAM" id="Coils"/>
    </source>
</evidence>
<evidence type="ECO:0000313" key="6">
    <source>
        <dbReference type="Proteomes" id="UP000001929"/>
    </source>
</evidence>
<name>Q2RY91_RHORT</name>
<dbReference type="EnsemblBacteria" id="ABC20904">
    <property type="protein sequence ID" value="ABC20904"/>
    <property type="gene ID" value="Rru_A0099"/>
</dbReference>
<evidence type="ECO:0000259" key="4">
    <source>
        <dbReference type="PROSITE" id="PS50885"/>
    </source>
</evidence>
<dbReference type="PANTHER" id="PTHR43156:SF2">
    <property type="entry name" value="STAGE II SPORULATION PROTEIN E"/>
    <property type="match status" value="1"/>
</dbReference>
<evidence type="ECO:0000313" key="5">
    <source>
        <dbReference type="EMBL" id="ABC20904.1"/>
    </source>
</evidence>
<dbReference type="InterPro" id="IPR003660">
    <property type="entry name" value="HAMP_dom"/>
</dbReference>
<feature type="coiled-coil region" evidence="2">
    <location>
        <begin position="367"/>
        <end position="412"/>
    </location>
</feature>
<dbReference type="PROSITE" id="PS50885">
    <property type="entry name" value="HAMP"/>
    <property type="match status" value="1"/>
</dbReference>
<keyword evidence="3" id="KW-1133">Transmembrane helix</keyword>